<evidence type="ECO:0000256" key="1">
    <source>
        <dbReference type="SAM" id="MobiDB-lite"/>
    </source>
</evidence>
<evidence type="ECO:0000259" key="2">
    <source>
        <dbReference type="PROSITE" id="PS51925"/>
    </source>
</evidence>
<dbReference type="EMBL" id="CAJVPV010000907">
    <property type="protein sequence ID" value="CAG8478793.1"/>
    <property type="molecule type" value="Genomic_DNA"/>
</dbReference>
<feature type="compositionally biased region" description="Basic residues" evidence="1">
    <location>
        <begin position="106"/>
        <end position="116"/>
    </location>
</feature>
<feature type="compositionally biased region" description="Acidic residues" evidence="1">
    <location>
        <begin position="63"/>
        <end position="73"/>
    </location>
</feature>
<dbReference type="InterPro" id="IPR003121">
    <property type="entry name" value="SWIB_MDM2_domain"/>
</dbReference>
<dbReference type="InterPro" id="IPR014876">
    <property type="entry name" value="DEK_C"/>
</dbReference>
<feature type="region of interest" description="Disordered" evidence="1">
    <location>
        <begin position="286"/>
        <end position="372"/>
    </location>
</feature>
<proteinExistence type="predicted"/>
<name>A0A9N8Z7J3_9GLOM</name>
<dbReference type="Pfam" id="PF02201">
    <property type="entry name" value="SWIB"/>
    <property type="match status" value="1"/>
</dbReference>
<gene>
    <name evidence="4" type="ORF">AMORRO_LOCUS2209</name>
</gene>
<protein>
    <submittedName>
        <fullName evidence="4">9060_t:CDS:1</fullName>
    </submittedName>
</protein>
<feature type="compositionally biased region" description="Basic and acidic residues" evidence="1">
    <location>
        <begin position="332"/>
        <end position="354"/>
    </location>
</feature>
<feature type="compositionally biased region" description="Basic residues" evidence="1">
    <location>
        <begin position="132"/>
        <end position="142"/>
    </location>
</feature>
<dbReference type="SUPFAM" id="SSF109715">
    <property type="entry name" value="DEK C-terminal domain"/>
    <property type="match status" value="1"/>
</dbReference>
<evidence type="ECO:0000259" key="3">
    <source>
        <dbReference type="PROSITE" id="PS51998"/>
    </source>
</evidence>
<dbReference type="Gene3D" id="1.10.245.10">
    <property type="entry name" value="SWIB/MDM2 domain"/>
    <property type="match status" value="1"/>
</dbReference>
<accession>A0A9N8Z7J3</accession>
<feature type="compositionally biased region" description="Basic and acidic residues" evidence="1">
    <location>
        <begin position="150"/>
        <end position="161"/>
    </location>
</feature>
<reference evidence="4" key="1">
    <citation type="submission" date="2021-06" db="EMBL/GenBank/DDBJ databases">
        <authorList>
            <person name="Kallberg Y."/>
            <person name="Tangrot J."/>
            <person name="Rosling A."/>
        </authorList>
    </citation>
    <scope>NUCLEOTIDE SEQUENCE</scope>
    <source>
        <strain evidence="4">CL551</strain>
    </source>
</reference>
<dbReference type="PANTHER" id="PTHR13844">
    <property type="entry name" value="SWI/SNF-RELATED MATRIX-ASSOCIATED ACTIN-DEPENDENT REGULATOR OF CHROMATIN SUBFAMILY D"/>
    <property type="match status" value="1"/>
</dbReference>
<dbReference type="SUPFAM" id="SSF47592">
    <property type="entry name" value="SWIB/MDM2 domain"/>
    <property type="match status" value="1"/>
</dbReference>
<dbReference type="AlphaFoldDB" id="A0A9N8Z7J3"/>
<sequence>MADIDIMDYVPTIKNILMNSVHSEITARDVRLKLEQEFKVDLTSRKHEVQQLVEQCFDALEMSDEEETGDSEQEQVKVKVQKSKKHVHAEERRHKSSAKSHEKGKSKSKKMTKSRAKSSVSDYSSLEDDKPQKRKRGRKRKNSLVDSDAEYERRFEEELNGKKTKSKSNGSSKKKPSHKRRKKDDDDEGNEEKKKRRGITGIHKPLVLSPVLSRFLNAEELSRLEVVKRLWVYIKENDLQDPNDKRYIVCDEKLMTIFKHERIHSFTMNKYLTDHLKKKEDLVTKAEQGNSSSINGDDHDYAFNDDHSEGVGVKYEAPDETRDNFDDDHSEEIEVKTEAPDEVQYKFDDDHSEGVDANTGEFEDDDDEEWVQ</sequence>
<feature type="domain" description="DEK-C" evidence="3">
    <location>
        <begin position="3"/>
        <end position="58"/>
    </location>
</feature>
<evidence type="ECO:0000313" key="5">
    <source>
        <dbReference type="Proteomes" id="UP000789342"/>
    </source>
</evidence>
<dbReference type="InterPro" id="IPR036885">
    <property type="entry name" value="SWIB_MDM2_dom_sf"/>
</dbReference>
<dbReference type="CDD" id="cd10567">
    <property type="entry name" value="SWIB-MDM2_like"/>
    <property type="match status" value="1"/>
</dbReference>
<organism evidence="4 5">
    <name type="scientific">Acaulospora morrowiae</name>
    <dbReference type="NCBI Taxonomy" id="94023"/>
    <lineage>
        <taxon>Eukaryota</taxon>
        <taxon>Fungi</taxon>
        <taxon>Fungi incertae sedis</taxon>
        <taxon>Mucoromycota</taxon>
        <taxon>Glomeromycotina</taxon>
        <taxon>Glomeromycetes</taxon>
        <taxon>Diversisporales</taxon>
        <taxon>Acaulosporaceae</taxon>
        <taxon>Acaulospora</taxon>
    </lineage>
</organism>
<evidence type="ECO:0000313" key="4">
    <source>
        <dbReference type="EMBL" id="CAG8478793.1"/>
    </source>
</evidence>
<feature type="compositionally biased region" description="Basic and acidic residues" evidence="1">
    <location>
        <begin position="88"/>
        <end position="105"/>
    </location>
</feature>
<dbReference type="InterPro" id="IPR019835">
    <property type="entry name" value="SWIB_domain"/>
</dbReference>
<comment type="caution">
    <text evidence="4">The sequence shown here is derived from an EMBL/GenBank/DDBJ whole genome shotgun (WGS) entry which is preliminary data.</text>
</comment>
<feature type="compositionally biased region" description="Acidic residues" evidence="1">
    <location>
        <begin position="361"/>
        <end position="372"/>
    </location>
</feature>
<dbReference type="PROSITE" id="PS51925">
    <property type="entry name" value="SWIB_MDM2"/>
    <property type="match status" value="1"/>
</dbReference>
<dbReference type="Proteomes" id="UP000789342">
    <property type="component" value="Unassembled WGS sequence"/>
</dbReference>
<dbReference type="Pfam" id="PF08766">
    <property type="entry name" value="DEK_C"/>
    <property type="match status" value="1"/>
</dbReference>
<feature type="domain" description="DM2" evidence="2">
    <location>
        <begin position="201"/>
        <end position="278"/>
    </location>
</feature>
<keyword evidence="5" id="KW-1185">Reference proteome</keyword>
<feature type="compositionally biased region" description="Basic residues" evidence="1">
    <location>
        <begin position="162"/>
        <end position="182"/>
    </location>
</feature>
<dbReference type="Gene3D" id="1.10.10.60">
    <property type="entry name" value="Homeodomain-like"/>
    <property type="match status" value="1"/>
</dbReference>
<feature type="compositionally biased region" description="Basic and acidic residues" evidence="1">
    <location>
        <begin position="296"/>
        <end position="309"/>
    </location>
</feature>
<feature type="region of interest" description="Disordered" evidence="1">
    <location>
        <begin position="63"/>
        <end position="198"/>
    </location>
</feature>
<dbReference type="PROSITE" id="PS51998">
    <property type="entry name" value="DEK_C"/>
    <property type="match status" value="1"/>
</dbReference>
<dbReference type="OrthoDB" id="10251073at2759"/>
<dbReference type="SMART" id="SM00151">
    <property type="entry name" value="SWIB"/>
    <property type="match status" value="1"/>
</dbReference>